<dbReference type="PROSITE" id="PS50234">
    <property type="entry name" value="VWFA"/>
    <property type="match status" value="1"/>
</dbReference>
<dbReference type="Proteomes" id="UP000473014">
    <property type="component" value="Unassembled WGS sequence"/>
</dbReference>
<dbReference type="InterPro" id="IPR002035">
    <property type="entry name" value="VWF_A"/>
</dbReference>
<dbReference type="Pfam" id="PF00092">
    <property type="entry name" value="VWA"/>
    <property type="match status" value="1"/>
</dbReference>
<evidence type="ECO:0000313" key="3">
    <source>
        <dbReference type="Proteomes" id="UP000473014"/>
    </source>
</evidence>
<dbReference type="EMBL" id="WIXO01000001">
    <property type="protein sequence ID" value="MTE19733.1"/>
    <property type="molecule type" value="Genomic_DNA"/>
</dbReference>
<accession>A0A6G2BCE4</accession>
<organism evidence="2 3">
    <name type="scientific">Streptomyces taklimakanensis</name>
    <dbReference type="NCBI Taxonomy" id="2569853"/>
    <lineage>
        <taxon>Bacteria</taxon>
        <taxon>Bacillati</taxon>
        <taxon>Actinomycetota</taxon>
        <taxon>Actinomycetes</taxon>
        <taxon>Kitasatosporales</taxon>
        <taxon>Streptomycetaceae</taxon>
        <taxon>Streptomyces</taxon>
    </lineage>
</organism>
<dbReference type="SUPFAM" id="SSF53850">
    <property type="entry name" value="Periplasmic binding protein-like II"/>
    <property type="match status" value="1"/>
</dbReference>
<dbReference type="OrthoDB" id="5621159at2"/>
<sequence length="607" mass="66556">MAGITAGLVILASALLLWSGDDEGEKKKPEGPVNETVSVPCGTGITLASSPEKFELLEKLADDYNKKSKCSEGRVTVVSSASGDVFEGLTKGWRAEEQSNPTIPHVWSPASSSWVTMLPDKKHMPDGVHVVNDTEELPSIARTPVVLAMPATVAEKLGGPEGIRWSTLEKMAGDPDAWQEATDGEAGTFKLGKTNPNYSTTGLATLLHSYAAAAGTSLDELTVRHIQDASVRRRVAEVEKATLHYGETTLVYLCNLARADDKDKALDYVSVVPLEEKTVYDYNRGAATTGCPSDKDDRLENFKPKEPLVAVHPADGTMVSDAPYAILSTADEDQRKVAENFLKFIQSDDRQKTVKEHGFRDKDGLLAPDVAERIGVAESSKLKEWAPPKTEVIAEARKSWDAIRKPARILLVVDVSDSMNDYPHSQKDAKDEKHSRLGHVKRALTEALDEFNAWDEVGLWEFSGDIHSDESPYQELVRPRPVRKNKDALADAIDELKAKSATALYVTIRDAHRELSRSSSTDRITAIVVLSDGKEDYKNNYGIDRLMKDISAEGKENPVRVFTIAYSYEAPLETLSKMAKASGGHSYDSKSNPENISTVLREVVGNF</sequence>
<comment type="caution">
    <text evidence="2">The sequence shown here is derived from an EMBL/GenBank/DDBJ whole genome shotgun (WGS) entry which is preliminary data.</text>
</comment>
<dbReference type="AlphaFoldDB" id="A0A6G2BCE4"/>
<dbReference type="InterPro" id="IPR036465">
    <property type="entry name" value="vWFA_dom_sf"/>
</dbReference>
<dbReference type="Pfam" id="PF13531">
    <property type="entry name" value="SBP_bac_11"/>
    <property type="match status" value="1"/>
</dbReference>
<name>A0A6G2BCE4_9ACTN</name>
<gene>
    <name evidence="2" type="ORF">F0L17_11475</name>
</gene>
<evidence type="ECO:0000313" key="2">
    <source>
        <dbReference type="EMBL" id="MTE19733.1"/>
    </source>
</evidence>
<dbReference type="SUPFAM" id="SSF53300">
    <property type="entry name" value="vWA-like"/>
    <property type="match status" value="1"/>
</dbReference>
<proteinExistence type="predicted"/>
<dbReference type="Gene3D" id="3.40.50.410">
    <property type="entry name" value="von Willebrand factor, type A domain"/>
    <property type="match status" value="1"/>
</dbReference>
<reference evidence="2 3" key="1">
    <citation type="submission" date="2019-11" db="EMBL/GenBank/DDBJ databases">
        <authorList>
            <person name="Yuan L."/>
        </authorList>
    </citation>
    <scope>NUCLEOTIDE SEQUENCE [LARGE SCALE GENOMIC DNA]</scope>
    <source>
        <strain evidence="2 3">TRM43335</strain>
    </source>
</reference>
<dbReference type="SMART" id="SM00327">
    <property type="entry name" value="VWA"/>
    <property type="match status" value="1"/>
</dbReference>
<evidence type="ECO:0000259" key="1">
    <source>
        <dbReference type="PROSITE" id="PS50234"/>
    </source>
</evidence>
<feature type="domain" description="VWFA" evidence="1">
    <location>
        <begin position="408"/>
        <end position="603"/>
    </location>
</feature>
<protein>
    <submittedName>
        <fullName evidence="2">VWA domain-containing protein</fullName>
    </submittedName>
</protein>
<keyword evidence="3" id="KW-1185">Reference proteome</keyword>